<dbReference type="SUPFAM" id="SSF117281">
    <property type="entry name" value="Kelch motif"/>
    <property type="match status" value="1"/>
</dbReference>
<evidence type="ECO:0000256" key="5">
    <source>
        <dbReference type="SAM" id="SignalP"/>
    </source>
</evidence>
<organism evidence="6 7">
    <name type="scientific">Periconia macrospinosa</name>
    <dbReference type="NCBI Taxonomy" id="97972"/>
    <lineage>
        <taxon>Eukaryota</taxon>
        <taxon>Fungi</taxon>
        <taxon>Dikarya</taxon>
        <taxon>Ascomycota</taxon>
        <taxon>Pezizomycotina</taxon>
        <taxon>Dothideomycetes</taxon>
        <taxon>Pleosporomycetidae</taxon>
        <taxon>Pleosporales</taxon>
        <taxon>Massarineae</taxon>
        <taxon>Periconiaceae</taxon>
        <taxon>Periconia</taxon>
    </lineage>
</organism>
<keyword evidence="4" id="KW-1133">Transmembrane helix</keyword>
<feature type="signal peptide" evidence="5">
    <location>
        <begin position="1"/>
        <end position="24"/>
    </location>
</feature>
<evidence type="ECO:0000313" key="6">
    <source>
        <dbReference type="EMBL" id="PVH92951.1"/>
    </source>
</evidence>
<keyword evidence="7" id="KW-1185">Reference proteome</keyword>
<keyword evidence="2" id="KW-0408">Iron</keyword>
<dbReference type="EMBL" id="KZ805631">
    <property type="protein sequence ID" value="PVH92951.1"/>
    <property type="molecule type" value="Genomic_DNA"/>
</dbReference>
<dbReference type="PANTHER" id="PTHR47435:SF4">
    <property type="entry name" value="KELCH REPEAT PROTEIN (AFU_ORTHOLOGUE AFUA_5G12780)"/>
    <property type="match status" value="1"/>
</dbReference>
<dbReference type="PANTHER" id="PTHR47435">
    <property type="entry name" value="KELCH REPEAT PROTEIN (AFU_ORTHOLOGUE AFUA_5G12780)"/>
    <property type="match status" value="1"/>
</dbReference>
<feature type="compositionally biased region" description="Polar residues" evidence="3">
    <location>
        <begin position="634"/>
        <end position="673"/>
    </location>
</feature>
<proteinExistence type="predicted"/>
<keyword evidence="4" id="KW-0812">Transmembrane</keyword>
<reference evidence="6 7" key="1">
    <citation type="journal article" date="2018" name="Sci. Rep.">
        <title>Comparative genomics provides insights into the lifestyle and reveals functional heterogeneity of dark septate endophytic fungi.</title>
        <authorList>
            <person name="Knapp D.G."/>
            <person name="Nemeth J.B."/>
            <person name="Barry K."/>
            <person name="Hainaut M."/>
            <person name="Henrissat B."/>
            <person name="Johnson J."/>
            <person name="Kuo A."/>
            <person name="Lim J.H.P."/>
            <person name="Lipzen A."/>
            <person name="Nolan M."/>
            <person name="Ohm R.A."/>
            <person name="Tamas L."/>
            <person name="Grigoriev I.V."/>
            <person name="Spatafora J.W."/>
            <person name="Nagy L.G."/>
            <person name="Kovacs G.M."/>
        </authorList>
    </citation>
    <scope>NUCLEOTIDE SEQUENCE [LARGE SCALE GENOMIC DNA]</scope>
    <source>
        <strain evidence="6 7">DSE2036</strain>
    </source>
</reference>
<sequence length="673" mass="72781">MHAFTMRRASLSLFLFYCLSFAIAQNDPLKQFCRLHGHSTAVVDRKFYIDGGMVNWGPLSSQSPNSTSTWLRRGNFDENNAGFPQHSLLSKNDSVPSVQGGILWPDEVNKVVYQYGGEYGSGDPQQFNLWFYDIVYNTWNISNATTTDIRRASWGAGATVQDKAVSYYYGGYLSSASVPGYTTKTTLSSMLVYNMIDRTFTNHSGPDNTPRAEGSMVYIPAGDAGLLVYFGGVQYANKTEKAVPYHFQEIHVYDTANSRWYVQEASGDEIPGDRRRFCAGAVWAEDRSSYNIYLYGGASVGEGVGYGDVWILSLPSFKWIKFYEDNETAHHSLSCTVYENSQMIVMGGHFPNRTTDCDVPSIYGQHGLHLGKTEKGEQWGEFNPKVTSYTVPPEVTKAVGGGSKGSATVSEPTSGFSHRDLKVQFGRAYTQATRSPTRDVSPSATQAIESGTVNDPKKDNKGAVIGGAVGGAVGGLLLIAVGVFFFLRRRNKQKQVSSPEMAKTDNKDVSELAGPPTFHESNLNYIHSPPGSPPPPDYKMPFNVPTPLTPQMNPAEVAELSAWSNATELPATSEASGSTITQNYAPVELSTDAPPAPAAREVHSASPSPITEHPTPIQPSTDSGPVSAVHEAHSASQSPTTKQTAPVEVSTDSGSASASTEPQTGSTNMSPQP</sequence>
<dbReference type="STRING" id="97972.A0A2V1D4K0"/>
<keyword evidence="5" id="KW-0732">Signal</keyword>
<evidence type="ECO:0000313" key="7">
    <source>
        <dbReference type="Proteomes" id="UP000244855"/>
    </source>
</evidence>
<keyword evidence="1" id="KW-0677">Repeat</keyword>
<evidence type="ECO:0000256" key="3">
    <source>
        <dbReference type="SAM" id="MobiDB-lite"/>
    </source>
</evidence>
<feature type="region of interest" description="Disordered" evidence="3">
    <location>
        <begin position="431"/>
        <end position="458"/>
    </location>
</feature>
<dbReference type="Proteomes" id="UP000244855">
    <property type="component" value="Unassembled WGS sequence"/>
</dbReference>
<evidence type="ECO:0000256" key="2">
    <source>
        <dbReference type="ARBA" id="ARBA00023004"/>
    </source>
</evidence>
<dbReference type="InterPro" id="IPR015915">
    <property type="entry name" value="Kelch-typ_b-propeller"/>
</dbReference>
<evidence type="ECO:0008006" key="8">
    <source>
        <dbReference type="Google" id="ProtNLM"/>
    </source>
</evidence>
<feature type="chain" id="PRO_5015858358" description="Galactose oxidase" evidence="5">
    <location>
        <begin position="25"/>
        <end position="673"/>
    </location>
</feature>
<dbReference type="Gene3D" id="1.20.5.510">
    <property type="entry name" value="Single helix bin"/>
    <property type="match status" value="1"/>
</dbReference>
<keyword evidence="4" id="KW-0472">Membrane</keyword>
<feature type="region of interest" description="Disordered" evidence="3">
    <location>
        <begin position="588"/>
        <end position="673"/>
    </location>
</feature>
<name>A0A2V1D4K0_9PLEO</name>
<feature type="transmembrane region" description="Helical" evidence="4">
    <location>
        <begin position="463"/>
        <end position="487"/>
    </location>
</feature>
<evidence type="ECO:0000256" key="4">
    <source>
        <dbReference type="SAM" id="Phobius"/>
    </source>
</evidence>
<dbReference type="OrthoDB" id="10251809at2759"/>
<feature type="compositionally biased region" description="Polar residues" evidence="3">
    <location>
        <begin position="431"/>
        <end position="453"/>
    </location>
</feature>
<feature type="region of interest" description="Disordered" evidence="3">
    <location>
        <begin position="494"/>
        <end position="551"/>
    </location>
</feature>
<protein>
    <recommendedName>
        <fullName evidence="8">Galactose oxidase</fullName>
    </recommendedName>
</protein>
<dbReference type="GO" id="GO:0019760">
    <property type="term" value="P:glucosinolate metabolic process"/>
    <property type="evidence" value="ECO:0007669"/>
    <property type="project" value="UniProtKB-ARBA"/>
</dbReference>
<gene>
    <name evidence="6" type="ORF">DM02DRAFT_604638</name>
</gene>
<dbReference type="Gene3D" id="2.120.10.80">
    <property type="entry name" value="Kelch-type beta propeller"/>
    <property type="match status" value="1"/>
</dbReference>
<accession>A0A2V1D4K0</accession>
<dbReference type="AlphaFoldDB" id="A0A2V1D4K0"/>
<evidence type="ECO:0000256" key="1">
    <source>
        <dbReference type="ARBA" id="ARBA00022737"/>
    </source>
</evidence>